<dbReference type="Proteomes" id="UP001549167">
    <property type="component" value="Unassembled WGS sequence"/>
</dbReference>
<dbReference type="PANTHER" id="PTHR30050">
    <property type="entry name" value="CHROMOSOMAL REPLICATION INITIATOR PROTEIN DNAA"/>
    <property type="match status" value="1"/>
</dbReference>
<dbReference type="RefSeq" id="WP_354219887.1">
    <property type="nucleotide sequence ID" value="NZ_JBEPMX010000006.1"/>
</dbReference>
<dbReference type="PANTHER" id="PTHR30050:SF4">
    <property type="entry name" value="ATP-BINDING PROTEIN RV3427C IN INSERTION SEQUENCE-RELATED"/>
    <property type="match status" value="1"/>
</dbReference>
<evidence type="ECO:0000313" key="2">
    <source>
        <dbReference type="EMBL" id="MET3683305.1"/>
    </source>
</evidence>
<dbReference type="InterPro" id="IPR002611">
    <property type="entry name" value="IstB_ATP-bd"/>
</dbReference>
<organism evidence="2 3">
    <name type="scientific">Alkalibacillus flavidus</name>
    <dbReference type="NCBI Taxonomy" id="546021"/>
    <lineage>
        <taxon>Bacteria</taxon>
        <taxon>Bacillati</taxon>
        <taxon>Bacillota</taxon>
        <taxon>Bacilli</taxon>
        <taxon>Bacillales</taxon>
        <taxon>Bacillaceae</taxon>
        <taxon>Alkalibacillus</taxon>
    </lineage>
</organism>
<protein>
    <submittedName>
        <fullName evidence="2">DNA replication protein DnaC</fullName>
    </submittedName>
</protein>
<reference evidence="2 3" key="1">
    <citation type="submission" date="2024-06" db="EMBL/GenBank/DDBJ databases">
        <title>Genomic Encyclopedia of Type Strains, Phase IV (KMG-IV): sequencing the most valuable type-strain genomes for metagenomic binning, comparative biology and taxonomic classification.</title>
        <authorList>
            <person name="Goeker M."/>
        </authorList>
    </citation>
    <scope>NUCLEOTIDE SEQUENCE [LARGE SCALE GENOMIC DNA]</scope>
    <source>
        <strain evidence="2 3">DSM 23520</strain>
    </source>
</reference>
<name>A0ABV2KXN0_9BACI</name>
<dbReference type="Gene3D" id="3.40.50.300">
    <property type="entry name" value="P-loop containing nucleotide triphosphate hydrolases"/>
    <property type="match status" value="1"/>
</dbReference>
<proteinExistence type="predicted"/>
<keyword evidence="3" id="KW-1185">Reference proteome</keyword>
<feature type="domain" description="IstB-like ATP-binding" evidence="1">
    <location>
        <begin position="88"/>
        <end position="264"/>
    </location>
</feature>
<evidence type="ECO:0000313" key="3">
    <source>
        <dbReference type="Proteomes" id="UP001549167"/>
    </source>
</evidence>
<dbReference type="SUPFAM" id="SSF52540">
    <property type="entry name" value="P-loop containing nucleoside triphosphate hydrolases"/>
    <property type="match status" value="1"/>
</dbReference>
<accession>A0ABV2KXN0</accession>
<evidence type="ECO:0000259" key="1">
    <source>
        <dbReference type="Pfam" id="PF01695"/>
    </source>
</evidence>
<dbReference type="Pfam" id="PF01695">
    <property type="entry name" value="IstB_IS21"/>
    <property type="match status" value="1"/>
</dbReference>
<comment type="caution">
    <text evidence="2">The sequence shown here is derived from an EMBL/GenBank/DDBJ whole genome shotgun (WGS) entry which is preliminary data.</text>
</comment>
<gene>
    <name evidence="2" type="ORF">ABID56_001400</name>
</gene>
<dbReference type="CDD" id="cd00009">
    <property type="entry name" value="AAA"/>
    <property type="match status" value="1"/>
</dbReference>
<dbReference type="InterPro" id="IPR027417">
    <property type="entry name" value="P-loop_NTPase"/>
</dbReference>
<sequence length="270" mass="30428">MERIFKEIEMNRRVLNTFECPTCGRDVDRVQITIPFGPKKGETVVMDDGCMCEIEKIVGDALLHRSQKMQQKLDDMFHERSLINESLRQASFATFDPYQDDLAEAKQFLETYAQDFDPETSANVLLVGPCGVGKSHLAMSAAKEVLSKGFKTVFLSVPKLLSKIKETYRHDAPASEQDVMHVVQTADCLVLDDLGAEYSQAKGSGDNWAQAKLFEILDHRAGRPTILTTNLSSQMLAHKAGERNFSRIMDQATVIRLDSQDYRKGRIDYV</sequence>
<dbReference type="EMBL" id="JBEPMX010000006">
    <property type="protein sequence ID" value="MET3683305.1"/>
    <property type="molecule type" value="Genomic_DNA"/>
</dbReference>